<dbReference type="AlphaFoldDB" id="A0A1F5JJC0"/>
<dbReference type="InterPro" id="IPR002319">
    <property type="entry name" value="Phenylalanyl-tRNA_Synthase"/>
</dbReference>
<keyword evidence="4 13" id="KW-0436">Ligase</keyword>
<dbReference type="EC" id="6.1.1.20" evidence="2"/>
<dbReference type="GO" id="GO:0005524">
    <property type="term" value="F:ATP binding"/>
    <property type="evidence" value="ECO:0007669"/>
    <property type="project" value="UniProtKB-KW"/>
</dbReference>
<evidence type="ECO:0000256" key="11">
    <source>
        <dbReference type="ARBA" id="ARBA00049255"/>
    </source>
</evidence>
<dbReference type="InterPro" id="IPR010978">
    <property type="entry name" value="tRNA-bd_arm"/>
</dbReference>
<evidence type="ECO:0000256" key="3">
    <source>
        <dbReference type="ARBA" id="ARBA00022490"/>
    </source>
</evidence>
<dbReference type="PANTHER" id="PTHR11538">
    <property type="entry name" value="PHENYLALANYL-TRNA SYNTHETASE"/>
    <property type="match status" value="1"/>
</dbReference>
<dbReference type="InterPro" id="IPR045864">
    <property type="entry name" value="aa-tRNA-synth_II/BPL/LPL"/>
</dbReference>
<evidence type="ECO:0000259" key="12">
    <source>
        <dbReference type="PROSITE" id="PS50862"/>
    </source>
</evidence>
<dbReference type="Pfam" id="PF01409">
    <property type="entry name" value="tRNA-synt_2d"/>
    <property type="match status" value="1"/>
</dbReference>
<evidence type="ECO:0000313" key="13">
    <source>
        <dbReference type="EMBL" id="OGE28733.1"/>
    </source>
</evidence>
<keyword evidence="10" id="KW-0030">Aminoacyl-tRNA synthetase</keyword>
<dbReference type="NCBIfam" id="TIGR00468">
    <property type="entry name" value="pheS"/>
    <property type="match status" value="1"/>
</dbReference>
<evidence type="ECO:0000256" key="10">
    <source>
        <dbReference type="ARBA" id="ARBA00023146"/>
    </source>
</evidence>
<keyword evidence="7" id="KW-0067">ATP-binding</keyword>
<evidence type="ECO:0000256" key="6">
    <source>
        <dbReference type="ARBA" id="ARBA00022741"/>
    </source>
</evidence>
<dbReference type="PROSITE" id="PS50862">
    <property type="entry name" value="AA_TRNA_LIGASE_II"/>
    <property type="match status" value="1"/>
</dbReference>
<keyword evidence="3" id="KW-0963">Cytoplasm</keyword>
<dbReference type="GO" id="GO:0005737">
    <property type="term" value="C:cytoplasm"/>
    <property type="evidence" value="ECO:0007669"/>
    <property type="project" value="UniProtKB-SubCell"/>
</dbReference>
<dbReference type="Gene3D" id="3.30.930.10">
    <property type="entry name" value="Bira Bifunctional Protein, Domain 2"/>
    <property type="match status" value="1"/>
</dbReference>
<comment type="subcellular location">
    <subcellularLocation>
        <location evidence="1">Cytoplasm</location>
    </subcellularLocation>
</comment>
<dbReference type="EMBL" id="MFCP01000016">
    <property type="protein sequence ID" value="OGE28733.1"/>
    <property type="molecule type" value="Genomic_DNA"/>
</dbReference>
<keyword evidence="9" id="KW-0648">Protein biosynthesis</keyword>
<keyword evidence="5" id="KW-0479">Metal-binding</keyword>
<dbReference type="SUPFAM" id="SSF55681">
    <property type="entry name" value="Class II aaRS and biotin synthetases"/>
    <property type="match status" value="1"/>
</dbReference>
<feature type="domain" description="Aminoacyl-transfer RNA synthetases class-II family profile" evidence="12">
    <location>
        <begin position="111"/>
        <end position="326"/>
    </location>
</feature>
<organism evidence="13 14">
    <name type="scientific">Candidatus Daviesbacteria bacterium RIFCSPHIGHO2_01_FULL_40_11</name>
    <dbReference type="NCBI Taxonomy" id="1797762"/>
    <lineage>
        <taxon>Bacteria</taxon>
        <taxon>Candidatus Daviesiibacteriota</taxon>
    </lineage>
</organism>
<evidence type="ECO:0000256" key="5">
    <source>
        <dbReference type="ARBA" id="ARBA00022723"/>
    </source>
</evidence>
<evidence type="ECO:0000256" key="4">
    <source>
        <dbReference type="ARBA" id="ARBA00022598"/>
    </source>
</evidence>
<dbReference type="Pfam" id="PF02912">
    <property type="entry name" value="Phe_tRNA-synt_N"/>
    <property type="match status" value="1"/>
</dbReference>
<dbReference type="GO" id="GO:0000049">
    <property type="term" value="F:tRNA binding"/>
    <property type="evidence" value="ECO:0007669"/>
    <property type="project" value="InterPro"/>
</dbReference>
<evidence type="ECO:0000256" key="8">
    <source>
        <dbReference type="ARBA" id="ARBA00022842"/>
    </source>
</evidence>
<dbReference type="GO" id="GO:0004826">
    <property type="term" value="F:phenylalanine-tRNA ligase activity"/>
    <property type="evidence" value="ECO:0007669"/>
    <property type="project" value="UniProtKB-EC"/>
</dbReference>
<dbReference type="CDD" id="cd00496">
    <property type="entry name" value="PheRS_alpha_core"/>
    <property type="match status" value="1"/>
</dbReference>
<reference evidence="13 14" key="1">
    <citation type="journal article" date="2016" name="Nat. Commun.">
        <title>Thousands of microbial genomes shed light on interconnected biogeochemical processes in an aquifer system.</title>
        <authorList>
            <person name="Anantharaman K."/>
            <person name="Brown C.T."/>
            <person name="Hug L.A."/>
            <person name="Sharon I."/>
            <person name="Castelle C.J."/>
            <person name="Probst A.J."/>
            <person name="Thomas B.C."/>
            <person name="Singh A."/>
            <person name="Wilkins M.J."/>
            <person name="Karaoz U."/>
            <person name="Brodie E.L."/>
            <person name="Williams K.H."/>
            <person name="Hubbard S.S."/>
            <person name="Banfield J.F."/>
        </authorList>
    </citation>
    <scope>NUCLEOTIDE SEQUENCE [LARGE SCALE GENOMIC DNA]</scope>
</reference>
<dbReference type="PANTHER" id="PTHR11538:SF41">
    <property type="entry name" value="PHENYLALANINE--TRNA LIGASE, MITOCHONDRIAL"/>
    <property type="match status" value="1"/>
</dbReference>
<dbReference type="Proteomes" id="UP000177555">
    <property type="component" value="Unassembled WGS sequence"/>
</dbReference>
<comment type="catalytic activity">
    <reaction evidence="11">
        <text>tRNA(Phe) + L-phenylalanine + ATP = L-phenylalanyl-tRNA(Phe) + AMP + diphosphate + H(+)</text>
        <dbReference type="Rhea" id="RHEA:19413"/>
        <dbReference type="Rhea" id="RHEA-COMP:9668"/>
        <dbReference type="Rhea" id="RHEA-COMP:9699"/>
        <dbReference type="ChEBI" id="CHEBI:15378"/>
        <dbReference type="ChEBI" id="CHEBI:30616"/>
        <dbReference type="ChEBI" id="CHEBI:33019"/>
        <dbReference type="ChEBI" id="CHEBI:58095"/>
        <dbReference type="ChEBI" id="CHEBI:78442"/>
        <dbReference type="ChEBI" id="CHEBI:78531"/>
        <dbReference type="ChEBI" id="CHEBI:456215"/>
        <dbReference type="EC" id="6.1.1.20"/>
    </reaction>
</comment>
<evidence type="ECO:0000256" key="2">
    <source>
        <dbReference type="ARBA" id="ARBA00012814"/>
    </source>
</evidence>
<evidence type="ECO:0000313" key="14">
    <source>
        <dbReference type="Proteomes" id="UP000177555"/>
    </source>
</evidence>
<name>A0A1F5JJC0_9BACT</name>
<evidence type="ECO:0000256" key="7">
    <source>
        <dbReference type="ARBA" id="ARBA00022840"/>
    </source>
</evidence>
<dbReference type="GO" id="GO:0046872">
    <property type="term" value="F:metal ion binding"/>
    <property type="evidence" value="ECO:0007669"/>
    <property type="project" value="UniProtKB-KW"/>
</dbReference>
<comment type="caution">
    <text evidence="13">The sequence shown here is derived from an EMBL/GenBank/DDBJ whole genome shotgun (WGS) entry which is preliminary data.</text>
</comment>
<dbReference type="InterPro" id="IPR004188">
    <property type="entry name" value="Phe-tRNA_ligase_II_N"/>
</dbReference>
<sequence length="347" mass="40136">MEQKISKIEKDYSEKIQKAQSLKELDGIFLALFGKNGELDLLPKEFSKLSPDERCRIGPLFNAVKQELEKTIEVRRNEIREQSYIKLVDEKLDLAETTQIKQRQGHLHLATQFKKEIIDLFENLGFYQFDAPHVEWDKYNFETLNIPKDHPSKDMWDTLYIDTSKLGVEPGQMLLRTHTSNFWSRLMEKGQTPIRAMSFDRCFRYEAVDARHSHTFNQFEIAVVGENITMANLKYLSDCLLKTILGEEAKSRFRPKYYPFVEPGVGIDSLCVFCHGKGCKICSGTGWFEIAGAGMIHPNVFKLTGQNPKKCTGLAWGFGPDRILMLKHGIEDIRYFLEGDLKFLQKY</sequence>
<evidence type="ECO:0000256" key="1">
    <source>
        <dbReference type="ARBA" id="ARBA00004496"/>
    </source>
</evidence>
<dbReference type="GO" id="GO:0006432">
    <property type="term" value="P:phenylalanyl-tRNA aminoacylation"/>
    <property type="evidence" value="ECO:0007669"/>
    <property type="project" value="InterPro"/>
</dbReference>
<keyword evidence="8" id="KW-0460">Magnesium</keyword>
<dbReference type="InterPro" id="IPR006195">
    <property type="entry name" value="aa-tRNA-synth_II"/>
</dbReference>
<accession>A0A1F5JJC0</accession>
<proteinExistence type="predicted"/>
<dbReference type="SUPFAM" id="SSF46589">
    <property type="entry name" value="tRNA-binding arm"/>
    <property type="match status" value="1"/>
</dbReference>
<keyword evidence="6" id="KW-0547">Nucleotide-binding</keyword>
<protein>
    <recommendedName>
        <fullName evidence="2">phenylalanine--tRNA ligase</fullName>
        <ecNumber evidence="2">6.1.1.20</ecNumber>
    </recommendedName>
</protein>
<evidence type="ECO:0000256" key="9">
    <source>
        <dbReference type="ARBA" id="ARBA00022917"/>
    </source>
</evidence>
<gene>
    <name evidence="13" type="ORF">A2867_04600</name>
</gene>
<dbReference type="InterPro" id="IPR004529">
    <property type="entry name" value="Phe-tRNA-synth_IIc_asu"/>
</dbReference>